<name>A0A0T6IZA8_9PSED</name>
<dbReference type="AlphaFoldDB" id="A0A0T6IZA8"/>
<gene>
    <name evidence="1" type="ORF">CSB93_3217</name>
</gene>
<proteinExistence type="predicted"/>
<dbReference type="EMBL" id="CP027169">
    <property type="protein sequence ID" value="AVK05730.1"/>
    <property type="molecule type" value="Genomic_DNA"/>
</dbReference>
<protein>
    <submittedName>
        <fullName evidence="1">Uncharacterized protein</fullName>
    </submittedName>
</protein>
<sequence>MNALLRARPIDPENSFFKVNPGLSKREALDEASVILAGLSDILISLVEGSPMDGNGYHALAYLSDAAKALVDAAIPLPAEEAEIAAALNAKERRQ</sequence>
<reference evidence="1 2" key="1">
    <citation type="submission" date="2018-02" db="EMBL/GenBank/DDBJ databases">
        <title>FDA/CDC Antimicrobial Resistant Isolate Bank Genome Sequencing.</title>
        <authorList>
            <person name="Benahmed F.H."/>
            <person name="Lutgring J.D."/>
            <person name="Yoo B."/>
            <person name="Machado M."/>
            <person name="Brown A."/>
            <person name="McAllister G."/>
            <person name="Perry A."/>
            <person name="Halpin A.L."/>
            <person name="Vavikolanu K."/>
            <person name="Ott S."/>
            <person name="Zhao X."/>
            <person name="Tallon L.J."/>
            <person name="Sadzewicz L."/>
            <person name="Aluvathingal J."/>
            <person name="Nadendla S."/>
            <person name="Voskania-kordi A."/>
            <person name="Simonyan V."/>
            <person name="Patel J."/>
            <person name="Shawar R.M."/>
        </authorList>
    </citation>
    <scope>NUCLEOTIDE SEQUENCE [LARGE SCALE GENOMIC DNA]</scope>
    <source>
        <strain evidence="1 2">AR_0356</strain>
    </source>
</reference>
<accession>A0A0T6IZA8</accession>
<dbReference type="InterPro" id="IPR021427">
    <property type="entry name" value="DUF3077"/>
</dbReference>
<dbReference type="Pfam" id="PF11275">
    <property type="entry name" value="DUF3077"/>
    <property type="match status" value="1"/>
</dbReference>
<keyword evidence="2" id="KW-1185">Reference proteome</keyword>
<dbReference type="RefSeq" id="WP_003119033.1">
    <property type="nucleotide sequence ID" value="NZ_CP027169.1"/>
</dbReference>
<dbReference type="Proteomes" id="UP000238390">
    <property type="component" value="Chromosome"/>
</dbReference>
<evidence type="ECO:0000313" key="2">
    <source>
        <dbReference type="Proteomes" id="UP000238390"/>
    </source>
</evidence>
<organism evidence="1 2">
    <name type="scientific">Pseudomonas paraeruginosa</name>
    <dbReference type="NCBI Taxonomy" id="2994495"/>
    <lineage>
        <taxon>Bacteria</taxon>
        <taxon>Pseudomonadati</taxon>
        <taxon>Pseudomonadota</taxon>
        <taxon>Gammaproteobacteria</taxon>
        <taxon>Pseudomonadales</taxon>
        <taxon>Pseudomonadaceae</taxon>
        <taxon>Pseudomonas</taxon>
    </lineage>
</organism>
<evidence type="ECO:0000313" key="1">
    <source>
        <dbReference type="EMBL" id="AVK05730.1"/>
    </source>
</evidence>